<evidence type="ECO:0000313" key="10">
    <source>
        <dbReference type="EMBL" id="GAP88387.2"/>
    </source>
</evidence>
<dbReference type="Pfam" id="PF03727">
    <property type="entry name" value="Hexokinase_2"/>
    <property type="match status" value="1"/>
</dbReference>
<evidence type="ECO:0000256" key="4">
    <source>
        <dbReference type="ARBA" id="ARBA00022777"/>
    </source>
</evidence>
<feature type="domain" description="Hexokinase N-terminal" evidence="8">
    <location>
        <begin position="67"/>
        <end position="254"/>
    </location>
</feature>
<dbReference type="GO" id="GO:0005524">
    <property type="term" value="F:ATP binding"/>
    <property type="evidence" value="ECO:0007669"/>
    <property type="project" value="UniProtKB-UniRule"/>
</dbReference>
<dbReference type="GO" id="GO:0001678">
    <property type="term" value="P:intracellular glucose homeostasis"/>
    <property type="evidence" value="ECO:0007669"/>
    <property type="project" value="InterPro"/>
</dbReference>
<evidence type="ECO:0000259" key="9">
    <source>
        <dbReference type="Pfam" id="PF03727"/>
    </source>
</evidence>
<dbReference type="EC" id="2.7.1.-" evidence="6"/>
<dbReference type="InterPro" id="IPR043129">
    <property type="entry name" value="ATPase_NBD"/>
</dbReference>
<dbReference type="Proteomes" id="UP000054516">
    <property type="component" value="Unassembled WGS sequence"/>
</dbReference>
<feature type="region of interest" description="Disordered" evidence="7">
    <location>
        <begin position="450"/>
        <end position="479"/>
    </location>
</feature>
<dbReference type="PANTHER" id="PTHR19443">
    <property type="entry name" value="HEXOKINASE"/>
    <property type="match status" value="1"/>
</dbReference>
<dbReference type="InterPro" id="IPR022673">
    <property type="entry name" value="Hexokinase_C"/>
</dbReference>
<dbReference type="SUPFAM" id="SSF53067">
    <property type="entry name" value="Actin-like ATPase domain"/>
    <property type="match status" value="2"/>
</dbReference>
<sequence>MTTLRKSLLAALKSFLRGKSFLQALLAFWISPQKLKDQRDNDSTFCVARTIAEFLREAEELLLRPIEGDKLKTFSVNLKAQFRERLQSHPECMLPSFNHLLPTGKEVGRYLALDVGGSTLRVALVELRGRENKGKECEIIRMSSFKITPEIKRLEGMAFFDWMAMRIHEVIHKDAIANTQDPIPLGLAWSFPVEQVSLGGGLLMGMGKGFLATNGLLGQDLGEILKFACRKHGLNVQVASIINDGTATLLSRAYTHAETRFGLILGTGTNIAVHLPVSAISRHKYGVRPESWFDSADHVIVNTELGMFGHDILPETRWDELLNASHPRPEFQPLEHYLSGYYLGEICRLAIVEAVETAGLLGGELPPSLVDPYSLDTETLSRMEADTSTTLEKALVAFTSAHPSAASPADISAIRTLASLVSRRSAALLGAAVFSLWELRYEAALEQAASSSSSSPSSGEKPSSSSPSAGAEDLTTPPHTKVAFTGSVIERYPGYLARCQAHVAALVAGSRHPVLAAGSVDLVPAVESSLIGAAVALGCALACPS</sequence>
<evidence type="ECO:0000256" key="1">
    <source>
        <dbReference type="ARBA" id="ARBA00009225"/>
    </source>
</evidence>
<evidence type="ECO:0000259" key="8">
    <source>
        <dbReference type="Pfam" id="PF00349"/>
    </source>
</evidence>
<dbReference type="STRING" id="77044.A0A1W2TJJ2"/>
<accession>A0A1W2TJJ2</accession>
<keyword evidence="4 6" id="KW-0418">Kinase</keyword>
<dbReference type="InterPro" id="IPR001312">
    <property type="entry name" value="Hexokinase"/>
</dbReference>
<gene>
    <name evidence="10" type="ORF">SAMD00023353_2900600</name>
</gene>
<keyword evidence="6" id="KW-0324">Glycolysis</keyword>
<dbReference type="PROSITE" id="PS51748">
    <property type="entry name" value="HEXOKINASE_2"/>
    <property type="match status" value="1"/>
</dbReference>
<evidence type="ECO:0000256" key="3">
    <source>
        <dbReference type="ARBA" id="ARBA00022741"/>
    </source>
</evidence>
<keyword evidence="2 6" id="KW-0808">Transferase</keyword>
<dbReference type="Pfam" id="PF00349">
    <property type="entry name" value="Hexokinase_1"/>
    <property type="match status" value="1"/>
</dbReference>
<feature type="compositionally biased region" description="Low complexity" evidence="7">
    <location>
        <begin position="450"/>
        <end position="472"/>
    </location>
</feature>
<dbReference type="GO" id="GO:0006096">
    <property type="term" value="P:glycolytic process"/>
    <property type="evidence" value="ECO:0007669"/>
    <property type="project" value="UniProtKB-UniPathway"/>
</dbReference>
<feature type="domain" description="Hexokinase C-terminal" evidence="9">
    <location>
        <begin position="261"/>
        <end position="537"/>
    </location>
</feature>
<dbReference type="Gene3D" id="3.40.367.20">
    <property type="match status" value="1"/>
</dbReference>
<keyword evidence="5 6" id="KW-0067">ATP-binding</keyword>
<dbReference type="GO" id="GO:0005829">
    <property type="term" value="C:cytosol"/>
    <property type="evidence" value="ECO:0007669"/>
    <property type="project" value="TreeGrafter"/>
</dbReference>
<dbReference type="InterPro" id="IPR022672">
    <property type="entry name" value="Hexokinase_N"/>
</dbReference>
<dbReference type="GO" id="GO:0008865">
    <property type="term" value="F:fructokinase activity"/>
    <property type="evidence" value="ECO:0007669"/>
    <property type="project" value="TreeGrafter"/>
</dbReference>
<evidence type="ECO:0000313" key="11">
    <source>
        <dbReference type="Proteomes" id="UP000054516"/>
    </source>
</evidence>
<dbReference type="PRINTS" id="PR00475">
    <property type="entry name" value="HEXOKINASE"/>
</dbReference>
<organism evidence="10">
    <name type="scientific">Rosellinia necatrix</name>
    <name type="common">White root-rot fungus</name>
    <dbReference type="NCBI Taxonomy" id="77044"/>
    <lineage>
        <taxon>Eukaryota</taxon>
        <taxon>Fungi</taxon>
        <taxon>Dikarya</taxon>
        <taxon>Ascomycota</taxon>
        <taxon>Pezizomycotina</taxon>
        <taxon>Sordariomycetes</taxon>
        <taxon>Xylariomycetidae</taxon>
        <taxon>Xylariales</taxon>
        <taxon>Xylariaceae</taxon>
        <taxon>Rosellinia</taxon>
    </lineage>
</organism>
<comment type="similarity">
    <text evidence="1 6">Belongs to the hexokinase family.</text>
</comment>
<dbReference type="EMBL" id="DF977474">
    <property type="protein sequence ID" value="GAP88387.2"/>
    <property type="molecule type" value="Genomic_DNA"/>
</dbReference>
<keyword evidence="3 6" id="KW-0547">Nucleotide-binding</keyword>
<evidence type="ECO:0000256" key="5">
    <source>
        <dbReference type="ARBA" id="ARBA00022840"/>
    </source>
</evidence>
<evidence type="ECO:0000256" key="2">
    <source>
        <dbReference type="ARBA" id="ARBA00022679"/>
    </source>
</evidence>
<dbReference type="UniPathway" id="UPA00109">
    <property type="reaction ID" value="UER00180"/>
</dbReference>
<evidence type="ECO:0000256" key="7">
    <source>
        <dbReference type="SAM" id="MobiDB-lite"/>
    </source>
</evidence>
<dbReference type="GO" id="GO:0004340">
    <property type="term" value="F:glucokinase activity"/>
    <property type="evidence" value="ECO:0007669"/>
    <property type="project" value="TreeGrafter"/>
</dbReference>
<reference evidence="10" key="1">
    <citation type="submission" date="2016-03" db="EMBL/GenBank/DDBJ databases">
        <title>Draft genome sequence of Rosellinia necatrix.</title>
        <authorList>
            <person name="Kanematsu S."/>
        </authorList>
    </citation>
    <scope>NUCLEOTIDE SEQUENCE [LARGE SCALE GENOMIC DNA]</scope>
    <source>
        <strain evidence="10">W97</strain>
    </source>
</reference>
<dbReference type="OMA" id="PDFQPFE"/>
<protein>
    <recommendedName>
        <fullName evidence="6">Phosphotransferase</fullName>
        <ecNumber evidence="6">2.7.1.-</ecNumber>
    </recommendedName>
</protein>
<dbReference type="Gene3D" id="3.30.420.40">
    <property type="match status" value="1"/>
</dbReference>
<keyword evidence="11" id="KW-1185">Reference proteome</keyword>
<dbReference type="GO" id="GO:0006006">
    <property type="term" value="P:glucose metabolic process"/>
    <property type="evidence" value="ECO:0007669"/>
    <property type="project" value="TreeGrafter"/>
</dbReference>
<name>A0A1W2TJJ2_ROSNE</name>
<dbReference type="OrthoDB" id="419537at2759"/>
<proteinExistence type="inferred from homology"/>
<dbReference type="PANTHER" id="PTHR19443:SF24">
    <property type="entry name" value="PHOSPHOTRANSFERASE"/>
    <property type="match status" value="1"/>
</dbReference>
<dbReference type="GO" id="GO:0005536">
    <property type="term" value="F:D-glucose binding"/>
    <property type="evidence" value="ECO:0007669"/>
    <property type="project" value="InterPro"/>
</dbReference>
<evidence type="ECO:0000256" key="6">
    <source>
        <dbReference type="RuleBase" id="RU362007"/>
    </source>
</evidence>
<dbReference type="AlphaFoldDB" id="A0A1W2TJJ2"/>
<dbReference type="GO" id="GO:0005739">
    <property type="term" value="C:mitochondrion"/>
    <property type="evidence" value="ECO:0007669"/>
    <property type="project" value="TreeGrafter"/>
</dbReference>
<dbReference type="GO" id="GO:0006013">
    <property type="term" value="P:mannose metabolic process"/>
    <property type="evidence" value="ECO:0007669"/>
    <property type="project" value="TreeGrafter"/>
</dbReference>
<dbReference type="GO" id="GO:0019158">
    <property type="term" value="F:mannokinase activity"/>
    <property type="evidence" value="ECO:0007669"/>
    <property type="project" value="TreeGrafter"/>
</dbReference>